<dbReference type="SUPFAM" id="SSF53335">
    <property type="entry name" value="S-adenosyl-L-methionine-dependent methyltransferases"/>
    <property type="match status" value="1"/>
</dbReference>
<feature type="domain" description="Methyltransferase type 11" evidence="1">
    <location>
        <begin position="11"/>
        <end position="52"/>
    </location>
</feature>
<dbReference type="CDD" id="cd02440">
    <property type="entry name" value="AdoMet_MTases"/>
    <property type="match status" value="1"/>
</dbReference>
<name>A0A261U782_9BORD</name>
<dbReference type="Pfam" id="PF08241">
    <property type="entry name" value="Methyltransf_11"/>
    <property type="match status" value="1"/>
</dbReference>
<reference evidence="2 3" key="1">
    <citation type="submission" date="2017-05" db="EMBL/GenBank/DDBJ databases">
        <title>Complete and WGS of Bordetella genogroups.</title>
        <authorList>
            <person name="Spilker T."/>
            <person name="LiPuma J."/>
        </authorList>
    </citation>
    <scope>NUCLEOTIDE SEQUENCE [LARGE SCALE GENOMIC DNA]</scope>
    <source>
        <strain evidence="2 3">AU9919</strain>
    </source>
</reference>
<gene>
    <name evidence="2" type="ORF">CAL20_08430</name>
</gene>
<comment type="caution">
    <text evidence="2">The sequence shown here is derived from an EMBL/GenBank/DDBJ whole genome shotgun (WGS) entry which is preliminary data.</text>
</comment>
<dbReference type="Gene3D" id="3.40.50.150">
    <property type="entry name" value="Vaccinia Virus protein VP39"/>
    <property type="match status" value="1"/>
</dbReference>
<protein>
    <submittedName>
        <fullName evidence="2">Methyltransferase</fullName>
    </submittedName>
</protein>
<proteinExistence type="predicted"/>
<evidence type="ECO:0000313" key="3">
    <source>
        <dbReference type="Proteomes" id="UP000216885"/>
    </source>
</evidence>
<organism evidence="2 3">
    <name type="scientific">Bordetella genomosp. 4</name>
    <dbReference type="NCBI Taxonomy" id="463044"/>
    <lineage>
        <taxon>Bacteria</taxon>
        <taxon>Pseudomonadati</taxon>
        <taxon>Pseudomonadota</taxon>
        <taxon>Betaproteobacteria</taxon>
        <taxon>Burkholderiales</taxon>
        <taxon>Alcaligenaceae</taxon>
        <taxon>Bordetella</taxon>
    </lineage>
</organism>
<accession>A0A261U782</accession>
<keyword evidence="2" id="KW-0489">Methyltransferase</keyword>
<sequence>MVREHDLDEPLPKMPREYDAVVCCEAIHLLTSPGSALKGFRDVLRPGGKLIVTTPNTWHVRSRGQFLLRGFHSGFSPMYGKNRGDYITHFPFSFPQLHLMLSTLGFQRIELHEVDEPKPKRQIERLLGWPGETYCRRKVANAVDEDEASYWKQVGSLQSMYGRWLVVSAER</sequence>
<evidence type="ECO:0000259" key="1">
    <source>
        <dbReference type="Pfam" id="PF08241"/>
    </source>
</evidence>
<keyword evidence="3" id="KW-1185">Reference proteome</keyword>
<dbReference type="GO" id="GO:0008757">
    <property type="term" value="F:S-adenosylmethionine-dependent methyltransferase activity"/>
    <property type="evidence" value="ECO:0007669"/>
    <property type="project" value="InterPro"/>
</dbReference>
<dbReference type="Proteomes" id="UP000216885">
    <property type="component" value="Unassembled WGS sequence"/>
</dbReference>
<dbReference type="EMBL" id="NEVQ01000012">
    <property type="protein sequence ID" value="OZI57759.1"/>
    <property type="molecule type" value="Genomic_DNA"/>
</dbReference>
<dbReference type="AlphaFoldDB" id="A0A261U782"/>
<dbReference type="GO" id="GO:0032259">
    <property type="term" value="P:methylation"/>
    <property type="evidence" value="ECO:0007669"/>
    <property type="project" value="UniProtKB-KW"/>
</dbReference>
<keyword evidence="2" id="KW-0808">Transferase</keyword>
<dbReference type="InterPro" id="IPR029063">
    <property type="entry name" value="SAM-dependent_MTases_sf"/>
</dbReference>
<dbReference type="InterPro" id="IPR013216">
    <property type="entry name" value="Methyltransf_11"/>
</dbReference>
<evidence type="ECO:0000313" key="2">
    <source>
        <dbReference type="EMBL" id="OZI57759.1"/>
    </source>
</evidence>